<dbReference type="PANTHER" id="PTHR47350">
    <property type="entry name" value="PROTEIN IWS1 HOMOLOG 1"/>
    <property type="match status" value="1"/>
</dbReference>
<feature type="region of interest" description="Disordered" evidence="2">
    <location>
        <begin position="303"/>
        <end position="425"/>
    </location>
</feature>
<evidence type="ECO:0000313" key="4">
    <source>
        <dbReference type="EMBL" id="JAC63719.1"/>
    </source>
</evidence>
<accession>A0A061QZ35</accession>
<dbReference type="InterPro" id="IPR044204">
    <property type="entry name" value="IWS1/2"/>
</dbReference>
<feature type="domain" description="TFIIS N-terminal" evidence="3">
    <location>
        <begin position="220"/>
        <end position="303"/>
    </location>
</feature>
<evidence type="ECO:0000259" key="3">
    <source>
        <dbReference type="PROSITE" id="PS51319"/>
    </source>
</evidence>
<dbReference type="Gene3D" id="1.20.930.10">
    <property type="entry name" value="Conserved domain common to transcription factors TFIIS, elongin A, CRSP70"/>
    <property type="match status" value="1"/>
</dbReference>
<sequence length="425" mass="48038">TGPAQEPDLEQQLFGSDDEEDEGEQQISPIRTKDDRKSKIAELAARKAAERQDSEPAEKRPRGHDDGPSGRDGEGRPHYDSENDEEGQATAEDQAFIDDEGADMTDKLFGSESEGEEDAGLEGAPQAEEAEEGEEVDEFEFLQKKAKAARKRRRPDEDEAALTREVELFLSRMEVAQESDVRANQDRKPAIHKLKLVKEMSNKLSQAHLQRKFLEQGVLTVLTHWLSPLPDGSLPNITIRTAILKALQQMPIHVEDPERKDQLKRSGLGRVVMFLYKLDEETPQNRRLAKELVHRWSRPLFALESKHQPSSEQRVQRNPDEAQPRRAQAPSEEVDEDGNPVAKKGPAPGEPGWRWHASIPQASKLDYKVRPEPKFSKESMGHKNTAKAKHEKLDKKLKTMKQGNKQRLGTDRPTKISIEGRGLLH</sequence>
<dbReference type="GO" id="GO:0009742">
    <property type="term" value="P:brassinosteroid mediated signaling pathway"/>
    <property type="evidence" value="ECO:0007669"/>
    <property type="project" value="InterPro"/>
</dbReference>
<proteinExistence type="predicted"/>
<dbReference type="Pfam" id="PF08711">
    <property type="entry name" value="Med26"/>
    <property type="match status" value="1"/>
</dbReference>
<comment type="subcellular location">
    <subcellularLocation>
        <location evidence="1">Nucleus</location>
    </subcellularLocation>
</comment>
<feature type="non-terminal residue" evidence="4">
    <location>
        <position position="1"/>
    </location>
</feature>
<name>A0A061QZ35_9CHLO</name>
<reference evidence="4" key="1">
    <citation type="submission" date="2014-05" db="EMBL/GenBank/DDBJ databases">
        <title>The transcriptome of the halophilic microalga Tetraselmis sp. GSL018 isolated from the Great Salt Lake, Utah.</title>
        <authorList>
            <person name="Jinkerson R.E."/>
            <person name="D'Adamo S."/>
            <person name="Posewitz M.C."/>
        </authorList>
    </citation>
    <scope>NUCLEOTIDE SEQUENCE</scope>
    <source>
        <strain evidence="4">GSL018</strain>
    </source>
</reference>
<feature type="region of interest" description="Disordered" evidence="2">
    <location>
        <begin position="1"/>
        <end position="138"/>
    </location>
</feature>
<feature type="compositionally biased region" description="Basic and acidic residues" evidence="2">
    <location>
        <begin position="304"/>
        <end position="324"/>
    </location>
</feature>
<dbReference type="InterPro" id="IPR017923">
    <property type="entry name" value="TFIIS_N"/>
</dbReference>
<feature type="compositionally biased region" description="Basic and acidic residues" evidence="2">
    <location>
        <begin position="31"/>
        <end position="81"/>
    </location>
</feature>
<gene>
    <name evidence="4" type="primary">SPN1</name>
    <name evidence="4" type="ORF">TSPGSL018_19936</name>
</gene>
<dbReference type="GO" id="GO:0005634">
    <property type="term" value="C:nucleus"/>
    <property type="evidence" value="ECO:0007669"/>
    <property type="project" value="UniProtKB-SubCell"/>
</dbReference>
<feature type="compositionally biased region" description="Basic and acidic residues" evidence="2">
    <location>
        <begin position="365"/>
        <end position="381"/>
    </location>
</feature>
<feature type="compositionally biased region" description="Acidic residues" evidence="2">
    <location>
        <begin position="128"/>
        <end position="138"/>
    </location>
</feature>
<protein>
    <submittedName>
        <fullName evidence="4">Transcription factor SPN1</fullName>
    </submittedName>
</protein>
<dbReference type="GO" id="GO:0032784">
    <property type="term" value="P:regulation of DNA-templated transcription elongation"/>
    <property type="evidence" value="ECO:0007669"/>
    <property type="project" value="InterPro"/>
</dbReference>
<organism evidence="4">
    <name type="scientific">Tetraselmis sp. GSL018</name>
    <dbReference type="NCBI Taxonomy" id="582737"/>
    <lineage>
        <taxon>Eukaryota</taxon>
        <taxon>Viridiplantae</taxon>
        <taxon>Chlorophyta</taxon>
        <taxon>core chlorophytes</taxon>
        <taxon>Chlorodendrophyceae</taxon>
        <taxon>Chlorodendrales</taxon>
        <taxon>Chlorodendraceae</taxon>
        <taxon>Tetraselmis</taxon>
    </lineage>
</organism>
<dbReference type="PANTHER" id="PTHR47350:SF4">
    <property type="entry name" value="PROTEIN IWS1 HOMOLOG 1"/>
    <property type="match status" value="1"/>
</dbReference>
<keyword evidence="1" id="KW-0539">Nucleus</keyword>
<dbReference type="AlphaFoldDB" id="A0A061QZ35"/>
<dbReference type="EMBL" id="GBEZ01023150">
    <property type="protein sequence ID" value="JAC63719.1"/>
    <property type="molecule type" value="Transcribed_RNA"/>
</dbReference>
<evidence type="ECO:0000256" key="1">
    <source>
        <dbReference type="PROSITE-ProRule" id="PRU00649"/>
    </source>
</evidence>
<evidence type="ECO:0000256" key="2">
    <source>
        <dbReference type="SAM" id="MobiDB-lite"/>
    </source>
</evidence>
<dbReference type="InterPro" id="IPR035441">
    <property type="entry name" value="TFIIS/LEDGF_dom_sf"/>
</dbReference>
<dbReference type="PROSITE" id="PS51319">
    <property type="entry name" value="TFIIS_N"/>
    <property type="match status" value="1"/>
</dbReference>